<comment type="cofactor">
    <cofactor evidence="2">
        <name>Zn(2+)</name>
        <dbReference type="ChEBI" id="CHEBI:29105"/>
    </cofactor>
    <text evidence="2">Binds 1 zinc ion per subunit.</text>
</comment>
<organism evidence="4 5">
    <name type="scientific">Chrysodeixis includens</name>
    <name type="common">Soybean looper</name>
    <name type="synonym">Pseudoplusia includens</name>
    <dbReference type="NCBI Taxonomy" id="689277"/>
    <lineage>
        <taxon>Eukaryota</taxon>
        <taxon>Metazoa</taxon>
        <taxon>Ecdysozoa</taxon>
        <taxon>Arthropoda</taxon>
        <taxon>Hexapoda</taxon>
        <taxon>Insecta</taxon>
        <taxon>Pterygota</taxon>
        <taxon>Neoptera</taxon>
        <taxon>Endopterygota</taxon>
        <taxon>Lepidoptera</taxon>
        <taxon>Glossata</taxon>
        <taxon>Ditrysia</taxon>
        <taxon>Noctuoidea</taxon>
        <taxon>Noctuidae</taxon>
        <taxon>Plusiinae</taxon>
        <taxon>Chrysodeixis</taxon>
    </lineage>
</organism>
<dbReference type="Pfam" id="PF01400">
    <property type="entry name" value="Astacin"/>
    <property type="match status" value="1"/>
</dbReference>
<keyword evidence="2" id="KW-0862">Zinc</keyword>
<protein>
    <recommendedName>
        <fullName evidence="2">Metalloendopeptidase</fullName>
        <ecNumber evidence="2">3.4.24.-</ecNumber>
    </recommendedName>
</protein>
<evidence type="ECO:0000313" key="5">
    <source>
        <dbReference type="Proteomes" id="UP001154114"/>
    </source>
</evidence>
<gene>
    <name evidence="4" type="ORF">CINC_LOCUS10053</name>
</gene>
<dbReference type="OrthoDB" id="291007at2759"/>
<feature type="domain" description="Peptidase M12A" evidence="3">
    <location>
        <begin position="118"/>
        <end position="332"/>
    </location>
</feature>
<dbReference type="PANTHER" id="PTHR10127">
    <property type="entry name" value="DISCOIDIN, CUB, EGF, LAMININ , AND ZINC METALLOPROTEASE DOMAIN CONTAINING"/>
    <property type="match status" value="1"/>
</dbReference>
<dbReference type="PRINTS" id="PR00480">
    <property type="entry name" value="ASTACIN"/>
</dbReference>
<evidence type="ECO:0000256" key="1">
    <source>
        <dbReference type="PROSITE-ProRule" id="PRU01211"/>
    </source>
</evidence>
<evidence type="ECO:0000313" key="4">
    <source>
        <dbReference type="EMBL" id="CAH0602419.1"/>
    </source>
</evidence>
<name>A0A9P0C2E0_CHRIL</name>
<keyword evidence="5" id="KW-1185">Reference proteome</keyword>
<dbReference type="Proteomes" id="UP001154114">
    <property type="component" value="Chromosome 31"/>
</dbReference>
<keyword evidence="2" id="KW-0482">Metalloprotease</keyword>
<dbReference type="GO" id="GO:0046872">
    <property type="term" value="F:metal ion binding"/>
    <property type="evidence" value="ECO:0007669"/>
    <property type="project" value="UniProtKB-KW"/>
</dbReference>
<dbReference type="InterPro" id="IPR001506">
    <property type="entry name" value="Peptidase_M12A"/>
</dbReference>
<sequence length="339" mass="38740">MFLTLDPHSQNVIASAFERIEKEICVKFFNTPLNYTATENEKLLYISNPDKRKSCPPEQYDYSKSVVQSEIRPSTILSATDRNFINANYHEECGGLVRPQDTRRSNGGTMEITAENENYYKDKLWPLGIVMYGATELLQDTAEFAMLQQAMTVIEVSSCVVFQQVTEGGVLQPKNLLWFSYTGEEHPNLGFTAGNQTIMLMTMVRGAPGHISHVLNQLFRVLGIPMMSNRFDRDNYITVNWRNVEKTKEHYLERAPRAAWLRNTEGEGAAYDYDSVTHAPANFMCNDCSLGAQTVQPIQDHLWQRTMTMGHRTDLSPLDVELLNLLYSRQCQHRFLSNS</sequence>
<dbReference type="InterPro" id="IPR024079">
    <property type="entry name" value="MetalloPept_cat_dom_sf"/>
</dbReference>
<dbReference type="GO" id="GO:0006508">
    <property type="term" value="P:proteolysis"/>
    <property type="evidence" value="ECO:0007669"/>
    <property type="project" value="UniProtKB-KW"/>
</dbReference>
<dbReference type="Gene3D" id="3.40.390.10">
    <property type="entry name" value="Collagenase (Catalytic Domain)"/>
    <property type="match status" value="1"/>
</dbReference>
<dbReference type="GO" id="GO:0004222">
    <property type="term" value="F:metalloendopeptidase activity"/>
    <property type="evidence" value="ECO:0007669"/>
    <property type="project" value="UniProtKB-UniRule"/>
</dbReference>
<accession>A0A9P0C2E0</accession>
<comment type="caution">
    <text evidence="1">Lacks conserved residue(s) required for the propagation of feature annotation.</text>
</comment>
<reference evidence="4" key="1">
    <citation type="submission" date="2021-12" db="EMBL/GenBank/DDBJ databases">
        <authorList>
            <person name="King R."/>
        </authorList>
    </citation>
    <scope>NUCLEOTIDE SEQUENCE</scope>
</reference>
<dbReference type="PROSITE" id="PS51864">
    <property type="entry name" value="ASTACIN"/>
    <property type="match status" value="1"/>
</dbReference>
<proteinExistence type="predicted"/>
<dbReference type="EC" id="3.4.24.-" evidence="2"/>
<evidence type="ECO:0000256" key="2">
    <source>
        <dbReference type="RuleBase" id="RU361183"/>
    </source>
</evidence>
<dbReference type="AlphaFoldDB" id="A0A9P0C2E0"/>
<dbReference type="SUPFAM" id="SSF55486">
    <property type="entry name" value="Metalloproteases ('zincins'), catalytic domain"/>
    <property type="match status" value="1"/>
</dbReference>
<dbReference type="EMBL" id="LR824034">
    <property type="protein sequence ID" value="CAH0602419.1"/>
    <property type="molecule type" value="Genomic_DNA"/>
</dbReference>
<keyword evidence="2" id="KW-0378">Hydrolase</keyword>
<dbReference type="PANTHER" id="PTHR10127:SF850">
    <property type="entry name" value="METALLOENDOPEPTIDASE"/>
    <property type="match status" value="1"/>
</dbReference>
<evidence type="ECO:0000259" key="3">
    <source>
        <dbReference type="PROSITE" id="PS51864"/>
    </source>
</evidence>
<keyword evidence="2" id="KW-0479">Metal-binding</keyword>
<keyword evidence="2" id="KW-0645">Protease</keyword>